<organism evidence="2 3">
    <name type="scientific">Kitasatospora kifunensis</name>
    <name type="common">Streptomyces kifunensis</name>
    <dbReference type="NCBI Taxonomy" id="58351"/>
    <lineage>
        <taxon>Bacteria</taxon>
        <taxon>Bacillati</taxon>
        <taxon>Actinomycetota</taxon>
        <taxon>Actinomycetes</taxon>
        <taxon>Kitasatosporales</taxon>
        <taxon>Streptomycetaceae</taxon>
        <taxon>Kitasatospora</taxon>
    </lineage>
</organism>
<evidence type="ECO:0000256" key="1">
    <source>
        <dbReference type="SAM" id="MobiDB-lite"/>
    </source>
</evidence>
<dbReference type="Proteomes" id="UP000540506">
    <property type="component" value="Unassembled WGS sequence"/>
</dbReference>
<dbReference type="RefSeq" id="WP_184934424.1">
    <property type="nucleotide sequence ID" value="NZ_JACHJV010000001.1"/>
</dbReference>
<evidence type="ECO:0000313" key="3">
    <source>
        <dbReference type="Proteomes" id="UP000540506"/>
    </source>
</evidence>
<dbReference type="AlphaFoldDB" id="A0A7W7VU22"/>
<comment type="caution">
    <text evidence="2">The sequence shown here is derived from an EMBL/GenBank/DDBJ whole genome shotgun (WGS) entry which is preliminary data.</text>
</comment>
<reference evidence="2 3" key="1">
    <citation type="submission" date="2020-08" db="EMBL/GenBank/DDBJ databases">
        <title>Sequencing the genomes of 1000 actinobacteria strains.</title>
        <authorList>
            <person name="Klenk H.-P."/>
        </authorList>
    </citation>
    <scope>NUCLEOTIDE SEQUENCE [LARGE SCALE GENOMIC DNA]</scope>
    <source>
        <strain evidence="2 3">DSM 41654</strain>
    </source>
</reference>
<evidence type="ECO:0000313" key="2">
    <source>
        <dbReference type="EMBL" id="MBB4922214.1"/>
    </source>
</evidence>
<proteinExistence type="predicted"/>
<protein>
    <submittedName>
        <fullName evidence="2">Uncharacterized protein</fullName>
    </submittedName>
</protein>
<name>A0A7W7VU22_KITKI</name>
<gene>
    <name evidence="2" type="ORF">FHR34_001207</name>
</gene>
<accession>A0A7W7VU22</accession>
<dbReference type="EMBL" id="JACHJV010000001">
    <property type="protein sequence ID" value="MBB4922214.1"/>
    <property type="molecule type" value="Genomic_DNA"/>
</dbReference>
<sequence>MIYISDNFTRDDIGQMRKDGDLRAFMRSQFRRPEANGEDQVPKTAPPKSRPDGRPVGAWPAGCGRPSDPIPYQGVGS</sequence>
<keyword evidence="3" id="KW-1185">Reference proteome</keyword>
<feature type="region of interest" description="Disordered" evidence="1">
    <location>
        <begin position="30"/>
        <end position="77"/>
    </location>
</feature>